<protein>
    <submittedName>
        <fullName evidence="2">Uncharacterized protein</fullName>
    </submittedName>
</protein>
<feature type="region of interest" description="Disordered" evidence="1">
    <location>
        <begin position="81"/>
        <end position="108"/>
    </location>
</feature>
<proteinExistence type="predicted"/>
<gene>
    <name evidence="2" type="ORF">MSPICULIGERA_LOCUS4632</name>
</gene>
<dbReference type="AlphaFoldDB" id="A0AA36CBN5"/>
<accession>A0AA36CBN5</accession>
<evidence type="ECO:0000313" key="3">
    <source>
        <dbReference type="Proteomes" id="UP001177023"/>
    </source>
</evidence>
<evidence type="ECO:0000256" key="1">
    <source>
        <dbReference type="SAM" id="MobiDB-lite"/>
    </source>
</evidence>
<name>A0AA36CBN5_9BILA</name>
<reference evidence="2" key="1">
    <citation type="submission" date="2023-06" db="EMBL/GenBank/DDBJ databases">
        <authorList>
            <person name="Delattre M."/>
        </authorList>
    </citation>
    <scope>NUCLEOTIDE SEQUENCE</scope>
    <source>
        <strain evidence="2">AF72</strain>
    </source>
</reference>
<comment type="caution">
    <text evidence="2">The sequence shown here is derived from an EMBL/GenBank/DDBJ whole genome shotgun (WGS) entry which is preliminary data.</text>
</comment>
<dbReference type="EMBL" id="CATQJA010001151">
    <property type="protein sequence ID" value="CAJ0566014.1"/>
    <property type="molecule type" value="Genomic_DNA"/>
</dbReference>
<keyword evidence="3" id="KW-1185">Reference proteome</keyword>
<feature type="non-terminal residue" evidence="2">
    <location>
        <position position="1"/>
    </location>
</feature>
<evidence type="ECO:0000313" key="2">
    <source>
        <dbReference type="EMBL" id="CAJ0566014.1"/>
    </source>
</evidence>
<dbReference type="Proteomes" id="UP001177023">
    <property type="component" value="Unassembled WGS sequence"/>
</dbReference>
<sequence length="117" mass="13252">MLAIVRRNDKGVYTVSGSILNAPLSYAKQGPRGSNYFLGRTLRDIKGLTYQFYPDDDVTPKDVGPLIKHWLRKNFGPEGYEPAIFPGRQPYRKMKGATGEGNRTFPDTNFLELEPRT</sequence>
<organism evidence="2 3">
    <name type="scientific">Mesorhabditis spiculigera</name>
    <dbReference type="NCBI Taxonomy" id="96644"/>
    <lineage>
        <taxon>Eukaryota</taxon>
        <taxon>Metazoa</taxon>
        <taxon>Ecdysozoa</taxon>
        <taxon>Nematoda</taxon>
        <taxon>Chromadorea</taxon>
        <taxon>Rhabditida</taxon>
        <taxon>Rhabditina</taxon>
        <taxon>Rhabditomorpha</taxon>
        <taxon>Rhabditoidea</taxon>
        <taxon>Rhabditidae</taxon>
        <taxon>Mesorhabditinae</taxon>
        <taxon>Mesorhabditis</taxon>
    </lineage>
</organism>